<keyword evidence="1" id="KW-0472">Membrane</keyword>
<sequence length="234" mass="25196">MAGAHRIVRVLSVLAVLACAVAIVLLGLLHISPTLGGLSPFTDVLSHYAHRPGRWLWDLALIVTAVGSVALLVGMWLAGVLRGVLAVAGMVAWCGGLPLVVLFLKDPQGGAVTMAGKIHLAATIACCVGLAVTGLAIGRRYRSHPEWLRFARWSWWFAVVCLPLFVPFVLPMVGEVLLNQDWQPYLPNGFFERIVAVLDGCLLLLFSVWTWRAADGRSESTGAVQEWAAPVARG</sequence>
<keyword evidence="3" id="KW-1185">Reference proteome</keyword>
<dbReference type="AlphaFoldDB" id="A0A4R2QYE8"/>
<reference evidence="2 3" key="1">
    <citation type="submission" date="2019-03" db="EMBL/GenBank/DDBJ databases">
        <title>Genomic Encyclopedia of Type Strains, Phase IV (KMG-IV): sequencing the most valuable type-strain genomes for metagenomic binning, comparative biology and taxonomic classification.</title>
        <authorList>
            <person name="Goeker M."/>
        </authorList>
    </citation>
    <scope>NUCLEOTIDE SEQUENCE [LARGE SCALE GENOMIC DNA]</scope>
    <source>
        <strain evidence="2 3">DSM 45765</strain>
    </source>
</reference>
<dbReference type="RefSeq" id="WP_132876610.1">
    <property type="nucleotide sequence ID" value="NZ_SLXQ01000002.1"/>
</dbReference>
<dbReference type="OrthoDB" id="3622813at2"/>
<feature type="transmembrane region" description="Helical" evidence="1">
    <location>
        <begin position="190"/>
        <end position="211"/>
    </location>
</feature>
<keyword evidence="1" id="KW-1133">Transmembrane helix</keyword>
<feature type="transmembrane region" description="Helical" evidence="1">
    <location>
        <begin position="150"/>
        <end position="170"/>
    </location>
</feature>
<evidence type="ECO:0000313" key="3">
    <source>
        <dbReference type="Proteomes" id="UP000294911"/>
    </source>
</evidence>
<comment type="caution">
    <text evidence="2">The sequence shown here is derived from an EMBL/GenBank/DDBJ whole genome shotgun (WGS) entry which is preliminary data.</text>
</comment>
<dbReference type="InterPro" id="IPR009339">
    <property type="entry name" value="DUF998"/>
</dbReference>
<keyword evidence="1" id="KW-0812">Transmembrane</keyword>
<organism evidence="2 3">
    <name type="scientific">Tamaricihabitans halophyticus</name>
    <dbReference type="NCBI Taxonomy" id="1262583"/>
    <lineage>
        <taxon>Bacteria</taxon>
        <taxon>Bacillati</taxon>
        <taxon>Actinomycetota</taxon>
        <taxon>Actinomycetes</taxon>
        <taxon>Pseudonocardiales</taxon>
        <taxon>Pseudonocardiaceae</taxon>
        <taxon>Tamaricihabitans</taxon>
    </lineage>
</organism>
<feature type="transmembrane region" description="Helical" evidence="1">
    <location>
        <begin position="84"/>
        <end position="104"/>
    </location>
</feature>
<dbReference type="Proteomes" id="UP000294911">
    <property type="component" value="Unassembled WGS sequence"/>
</dbReference>
<dbReference type="Pfam" id="PF06197">
    <property type="entry name" value="DUF998"/>
    <property type="match status" value="1"/>
</dbReference>
<feature type="transmembrane region" description="Helical" evidence="1">
    <location>
        <begin position="116"/>
        <end position="138"/>
    </location>
</feature>
<feature type="transmembrane region" description="Helical" evidence="1">
    <location>
        <begin position="55"/>
        <end position="77"/>
    </location>
</feature>
<proteinExistence type="predicted"/>
<gene>
    <name evidence="2" type="ORF">EV191_102484</name>
</gene>
<name>A0A4R2QYE8_9PSEU</name>
<protein>
    <submittedName>
        <fullName evidence="2">Uncharacterized protein DUF998</fullName>
    </submittedName>
</protein>
<evidence type="ECO:0000256" key="1">
    <source>
        <dbReference type="SAM" id="Phobius"/>
    </source>
</evidence>
<dbReference type="EMBL" id="SLXQ01000002">
    <property type="protein sequence ID" value="TCP55272.1"/>
    <property type="molecule type" value="Genomic_DNA"/>
</dbReference>
<evidence type="ECO:0000313" key="2">
    <source>
        <dbReference type="EMBL" id="TCP55272.1"/>
    </source>
</evidence>
<accession>A0A4R2QYE8</accession>